<dbReference type="Proteomes" id="UP001066276">
    <property type="component" value="Chromosome 1_2"/>
</dbReference>
<evidence type="ECO:0000313" key="2">
    <source>
        <dbReference type="EMBL" id="KAJ1206423.1"/>
    </source>
</evidence>
<dbReference type="EMBL" id="JANPWB010000002">
    <property type="protein sequence ID" value="KAJ1206423.1"/>
    <property type="molecule type" value="Genomic_DNA"/>
</dbReference>
<feature type="compositionally biased region" description="Polar residues" evidence="1">
    <location>
        <begin position="43"/>
        <end position="53"/>
    </location>
</feature>
<feature type="region of interest" description="Disordered" evidence="1">
    <location>
        <begin position="1"/>
        <end position="20"/>
    </location>
</feature>
<gene>
    <name evidence="2" type="ORF">NDU88_001828</name>
</gene>
<comment type="caution">
    <text evidence="2">The sequence shown here is derived from an EMBL/GenBank/DDBJ whole genome shotgun (WGS) entry which is preliminary data.</text>
</comment>
<feature type="region of interest" description="Disordered" evidence="1">
    <location>
        <begin position="32"/>
        <end position="57"/>
    </location>
</feature>
<keyword evidence="3" id="KW-1185">Reference proteome</keyword>
<proteinExistence type="predicted"/>
<reference evidence="2" key="1">
    <citation type="journal article" date="2022" name="bioRxiv">
        <title>Sequencing and chromosome-scale assembly of the giantPleurodeles waltlgenome.</title>
        <authorList>
            <person name="Brown T."/>
            <person name="Elewa A."/>
            <person name="Iarovenko S."/>
            <person name="Subramanian E."/>
            <person name="Araus A.J."/>
            <person name="Petzold A."/>
            <person name="Susuki M."/>
            <person name="Suzuki K.-i.T."/>
            <person name="Hayashi T."/>
            <person name="Toyoda A."/>
            <person name="Oliveira C."/>
            <person name="Osipova E."/>
            <person name="Leigh N.D."/>
            <person name="Simon A."/>
            <person name="Yun M.H."/>
        </authorList>
    </citation>
    <scope>NUCLEOTIDE SEQUENCE</scope>
    <source>
        <strain evidence="2">20211129_DDA</strain>
        <tissue evidence="2">Liver</tissue>
    </source>
</reference>
<dbReference type="AlphaFoldDB" id="A0AAV7W1F0"/>
<accession>A0AAV7W1F0</accession>
<feature type="compositionally biased region" description="Basic and acidic residues" evidence="1">
    <location>
        <begin position="1"/>
        <end position="12"/>
    </location>
</feature>
<evidence type="ECO:0000313" key="3">
    <source>
        <dbReference type="Proteomes" id="UP001066276"/>
    </source>
</evidence>
<organism evidence="2 3">
    <name type="scientific">Pleurodeles waltl</name>
    <name type="common">Iberian ribbed newt</name>
    <dbReference type="NCBI Taxonomy" id="8319"/>
    <lineage>
        <taxon>Eukaryota</taxon>
        <taxon>Metazoa</taxon>
        <taxon>Chordata</taxon>
        <taxon>Craniata</taxon>
        <taxon>Vertebrata</taxon>
        <taxon>Euteleostomi</taxon>
        <taxon>Amphibia</taxon>
        <taxon>Batrachia</taxon>
        <taxon>Caudata</taxon>
        <taxon>Salamandroidea</taxon>
        <taxon>Salamandridae</taxon>
        <taxon>Pleurodelinae</taxon>
        <taxon>Pleurodeles</taxon>
    </lineage>
</organism>
<protein>
    <submittedName>
        <fullName evidence="2">Uncharacterized protein</fullName>
    </submittedName>
</protein>
<evidence type="ECO:0000256" key="1">
    <source>
        <dbReference type="SAM" id="MobiDB-lite"/>
    </source>
</evidence>
<name>A0AAV7W1F0_PLEWA</name>
<sequence>MRAARNDVEQRRTQLGATARRTQIRETWAALPDRPVTDGPAPRTQQTQSNTGAPQDLSVPAILGAHTQKFDDILRALQSVKSTLEPKIDALCIDMGNLREEHKKLKKRVTSMEGGVAEMRPPIATTTQHVRDLQREYTRGGLVMAGGRRYGTGPITPSFALCEAQSAERPQGGGGGCTQVAPTAEQASMERNRAWSGEWDPLGLLQEARGTWMRRRLT</sequence>